<gene>
    <name evidence="5" type="ORF">PISMIDRAFT_101368</name>
</gene>
<feature type="domain" description="DUF676" evidence="4">
    <location>
        <begin position="4"/>
        <end position="204"/>
    </location>
</feature>
<dbReference type="InterPro" id="IPR007751">
    <property type="entry name" value="DUF676_lipase-like"/>
</dbReference>
<evidence type="ECO:0000259" key="4">
    <source>
        <dbReference type="Pfam" id="PF05057"/>
    </source>
</evidence>
<dbReference type="PANTHER" id="PTHR12482">
    <property type="entry name" value="LIPASE ROG1-RELATED-RELATED"/>
    <property type="match status" value="1"/>
</dbReference>
<dbReference type="InterPro" id="IPR044294">
    <property type="entry name" value="Lipase-like"/>
</dbReference>
<dbReference type="AlphaFoldDB" id="A0A0C9YE12"/>
<feature type="region of interest" description="Disordered" evidence="2">
    <location>
        <begin position="335"/>
        <end position="363"/>
    </location>
</feature>
<keyword evidence="3" id="KW-1133">Transmembrane helix</keyword>
<accession>A0A0C9YE12</accession>
<reference evidence="5 6" key="1">
    <citation type="submission" date="2014-04" db="EMBL/GenBank/DDBJ databases">
        <authorList>
            <consortium name="DOE Joint Genome Institute"/>
            <person name="Kuo A."/>
            <person name="Kohler A."/>
            <person name="Costa M.D."/>
            <person name="Nagy L.G."/>
            <person name="Floudas D."/>
            <person name="Copeland A."/>
            <person name="Barry K.W."/>
            <person name="Cichocki N."/>
            <person name="Veneault-Fourrey C."/>
            <person name="LaButti K."/>
            <person name="Lindquist E.A."/>
            <person name="Lipzen A."/>
            <person name="Lundell T."/>
            <person name="Morin E."/>
            <person name="Murat C."/>
            <person name="Sun H."/>
            <person name="Tunlid A."/>
            <person name="Henrissat B."/>
            <person name="Grigoriev I.V."/>
            <person name="Hibbett D.S."/>
            <person name="Martin F."/>
            <person name="Nordberg H.P."/>
            <person name="Cantor M.N."/>
            <person name="Hua S.X."/>
        </authorList>
    </citation>
    <scope>NUCLEOTIDE SEQUENCE [LARGE SCALE GENOMIC DNA]</scope>
    <source>
        <strain evidence="5 6">441</strain>
    </source>
</reference>
<evidence type="ECO:0000313" key="5">
    <source>
        <dbReference type="EMBL" id="KIK23015.1"/>
    </source>
</evidence>
<proteinExistence type="inferred from homology"/>
<feature type="compositionally biased region" description="Polar residues" evidence="2">
    <location>
        <begin position="343"/>
        <end position="363"/>
    </location>
</feature>
<sequence length="422" mass="47457">MATVHLLVLIHGMWGNPSHLRRVHEIIQEVKGNGSEGIEFAVLLAQTTRDEGTYDGIDWGGERVAKEIIDEVDKYESQGKRVTRLSITGYSLGGLIGRYVIGILHQQKFFDKVTPVNFNTIATPHIGVPALPTALSTVSSYLGRKWMSRTGEQLFCADKWSPKGRPLTEVLADPDYIFYQALLLFPNIRIYANAINDLSVPYVTGAIETTDPFHDYRVNGLKIEYLEDYKYVIKSYNQPDSIKSSARRALLRIANSLPPVIPALRLTFPYSIVAFPFLPVLLPTVVSVVLVRFTISAKRSRARLQMLEANALAEERLAHVVAKLERELEAPVLDEYDDPRSPVSANPLSDGSESASLSRPKLTTSQLRSIESLNEIPQLKKTLACFDDVFNSHPVIICRCSKYEHHWQGESVLRHWADQFEL</sequence>
<dbReference type="STRING" id="765257.A0A0C9YE12"/>
<evidence type="ECO:0000313" key="6">
    <source>
        <dbReference type="Proteomes" id="UP000054018"/>
    </source>
</evidence>
<dbReference type="SUPFAM" id="SSF53474">
    <property type="entry name" value="alpha/beta-Hydrolases"/>
    <property type="match status" value="1"/>
</dbReference>
<dbReference type="InterPro" id="IPR029058">
    <property type="entry name" value="AB_hydrolase_fold"/>
</dbReference>
<dbReference type="Proteomes" id="UP000054018">
    <property type="component" value="Unassembled WGS sequence"/>
</dbReference>
<keyword evidence="6" id="KW-1185">Reference proteome</keyword>
<dbReference type="Gene3D" id="3.40.50.1820">
    <property type="entry name" value="alpha/beta hydrolase"/>
    <property type="match status" value="1"/>
</dbReference>
<organism evidence="5 6">
    <name type="scientific">Pisolithus microcarpus 441</name>
    <dbReference type="NCBI Taxonomy" id="765257"/>
    <lineage>
        <taxon>Eukaryota</taxon>
        <taxon>Fungi</taxon>
        <taxon>Dikarya</taxon>
        <taxon>Basidiomycota</taxon>
        <taxon>Agaricomycotina</taxon>
        <taxon>Agaricomycetes</taxon>
        <taxon>Agaricomycetidae</taxon>
        <taxon>Boletales</taxon>
        <taxon>Sclerodermatineae</taxon>
        <taxon>Pisolithaceae</taxon>
        <taxon>Pisolithus</taxon>
    </lineage>
</organism>
<feature type="transmembrane region" description="Helical" evidence="3">
    <location>
        <begin position="268"/>
        <end position="295"/>
    </location>
</feature>
<keyword evidence="3" id="KW-0472">Membrane</keyword>
<dbReference type="PANTHER" id="PTHR12482:SF62">
    <property type="entry name" value="LIPASE ROG1-RELATED"/>
    <property type="match status" value="1"/>
</dbReference>
<reference evidence="6" key="2">
    <citation type="submission" date="2015-01" db="EMBL/GenBank/DDBJ databases">
        <title>Evolutionary Origins and Diversification of the Mycorrhizal Mutualists.</title>
        <authorList>
            <consortium name="DOE Joint Genome Institute"/>
            <consortium name="Mycorrhizal Genomics Consortium"/>
            <person name="Kohler A."/>
            <person name="Kuo A."/>
            <person name="Nagy L.G."/>
            <person name="Floudas D."/>
            <person name="Copeland A."/>
            <person name="Barry K.W."/>
            <person name="Cichocki N."/>
            <person name="Veneault-Fourrey C."/>
            <person name="LaButti K."/>
            <person name="Lindquist E.A."/>
            <person name="Lipzen A."/>
            <person name="Lundell T."/>
            <person name="Morin E."/>
            <person name="Murat C."/>
            <person name="Riley R."/>
            <person name="Ohm R."/>
            <person name="Sun H."/>
            <person name="Tunlid A."/>
            <person name="Henrissat B."/>
            <person name="Grigoriev I.V."/>
            <person name="Hibbett D.S."/>
            <person name="Martin F."/>
        </authorList>
    </citation>
    <scope>NUCLEOTIDE SEQUENCE [LARGE SCALE GENOMIC DNA]</scope>
    <source>
        <strain evidence="6">441</strain>
    </source>
</reference>
<protein>
    <recommendedName>
        <fullName evidence="4">DUF676 domain-containing protein</fullName>
    </recommendedName>
</protein>
<comment type="similarity">
    <text evidence="1">Belongs to the putative lipase ROG1 family.</text>
</comment>
<dbReference type="EMBL" id="KN833731">
    <property type="protein sequence ID" value="KIK23015.1"/>
    <property type="molecule type" value="Genomic_DNA"/>
</dbReference>
<dbReference type="HOGENOM" id="CLU_027968_0_0_1"/>
<dbReference type="Pfam" id="PF05057">
    <property type="entry name" value="DUF676"/>
    <property type="match status" value="1"/>
</dbReference>
<name>A0A0C9YE12_9AGAM</name>
<evidence type="ECO:0000256" key="1">
    <source>
        <dbReference type="ARBA" id="ARBA00007920"/>
    </source>
</evidence>
<keyword evidence="3" id="KW-0812">Transmembrane</keyword>
<evidence type="ECO:0000256" key="3">
    <source>
        <dbReference type="SAM" id="Phobius"/>
    </source>
</evidence>
<evidence type="ECO:0000256" key="2">
    <source>
        <dbReference type="SAM" id="MobiDB-lite"/>
    </source>
</evidence>
<dbReference type="OrthoDB" id="273452at2759"/>